<keyword evidence="2" id="KW-1185">Reference proteome</keyword>
<dbReference type="EnsemblPlants" id="Pp3c13_3750V3.2">
    <property type="protein sequence ID" value="PAC:32930828.CDS.1"/>
    <property type="gene ID" value="Pp3c13_3750"/>
</dbReference>
<evidence type="ECO:0000313" key="2">
    <source>
        <dbReference type="Proteomes" id="UP000006727"/>
    </source>
</evidence>
<name>A0A7I3Z7J7_PHYPA</name>
<reference evidence="1 2" key="2">
    <citation type="journal article" date="2018" name="Plant J.">
        <title>The Physcomitrella patens chromosome-scale assembly reveals moss genome structure and evolution.</title>
        <authorList>
            <person name="Lang D."/>
            <person name="Ullrich K.K."/>
            <person name="Murat F."/>
            <person name="Fuchs J."/>
            <person name="Jenkins J."/>
            <person name="Haas F.B."/>
            <person name="Piednoel M."/>
            <person name="Gundlach H."/>
            <person name="Van Bel M."/>
            <person name="Meyberg R."/>
            <person name="Vives C."/>
            <person name="Morata J."/>
            <person name="Symeonidi A."/>
            <person name="Hiss M."/>
            <person name="Muchero W."/>
            <person name="Kamisugi Y."/>
            <person name="Saleh O."/>
            <person name="Blanc G."/>
            <person name="Decker E.L."/>
            <person name="van Gessel N."/>
            <person name="Grimwood J."/>
            <person name="Hayes R.D."/>
            <person name="Graham S.W."/>
            <person name="Gunter L.E."/>
            <person name="McDaniel S.F."/>
            <person name="Hoernstein S.N.W."/>
            <person name="Larsson A."/>
            <person name="Li F.W."/>
            <person name="Perroud P.F."/>
            <person name="Phillips J."/>
            <person name="Ranjan P."/>
            <person name="Rokshar D.S."/>
            <person name="Rothfels C.J."/>
            <person name="Schneider L."/>
            <person name="Shu S."/>
            <person name="Stevenson D.W."/>
            <person name="Thummler F."/>
            <person name="Tillich M."/>
            <person name="Villarreal Aguilar J.C."/>
            <person name="Widiez T."/>
            <person name="Wong G.K."/>
            <person name="Wymore A."/>
            <person name="Zhang Y."/>
            <person name="Zimmer A.D."/>
            <person name="Quatrano R.S."/>
            <person name="Mayer K.F.X."/>
            <person name="Goodstein D."/>
            <person name="Casacuberta J.M."/>
            <person name="Vandepoele K."/>
            <person name="Reski R."/>
            <person name="Cuming A.C."/>
            <person name="Tuskan G.A."/>
            <person name="Maumus F."/>
            <person name="Salse J."/>
            <person name="Schmutz J."/>
            <person name="Rensing S.A."/>
        </authorList>
    </citation>
    <scope>NUCLEOTIDE SEQUENCE [LARGE SCALE GENOMIC DNA]</scope>
    <source>
        <strain evidence="1 2">cv. Gransden 2004</strain>
    </source>
</reference>
<sequence length="68" mass="7728">MSAPIFISKEFLHTLTPRSKSPPLVSLRLHSSLPFGWCVGQEGLEIGWVHSMCRTLTKKKPFEMEESI</sequence>
<dbReference type="Gramene" id="Pp3c13_3750V3.2">
    <property type="protein sequence ID" value="PAC:32930828.CDS.1"/>
    <property type="gene ID" value="Pp3c13_3750"/>
</dbReference>
<dbReference type="Gramene" id="Pp3c13_3750V3.1">
    <property type="protein sequence ID" value="PAC:32930827.CDS.1"/>
    <property type="gene ID" value="Pp3c13_3750"/>
</dbReference>
<dbReference type="InParanoid" id="A0A7I3Z7J7"/>
<reference evidence="1" key="3">
    <citation type="submission" date="2020-12" db="UniProtKB">
        <authorList>
            <consortium name="EnsemblPlants"/>
        </authorList>
    </citation>
    <scope>IDENTIFICATION</scope>
</reference>
<evidence type="ECO:0000313" key="1">
    <source>
        <dbReference type="EnsemblPlants" id="PAC:32930827.CDS.1"/>
    </source>
</evidence>
<dbReference type="EMBL" id="ABEU02000013">
    <property type="status" value="NOT_ANNOTATED_CDS"/>
    <property type="molecule type" value="Genomic_DNA"/>
</dbReference>
<dbReference type="EnsemblPlants" id="Pp3c13_3750V3.1">
    <property type="protein sequence ID" value="PAC:32930827.CDS.1"/>
    <property type="gene ID" value="Pp3c13_3750"/>
</dbReference>
<organism evidence="1 2">
    <name type="scientific">Physcomitrium patens</name>
    <name type="common">Spreading-leaved earth moss</name>
    <name type="synonym">Physcomitrella patens</name>
    <dbReference type="NCBI Taxonomy" id="3218"/>
    <lineage>
        <taxon>Eukaryota</taxon>
        <taxon>Viridiplantae</taxon>
        <taxon>Streptophyta</taxon>
        <taxon>Embryophyta</taxon>
        <taxon>Bryophyta</taxon>
        <taxon>Bryophytina</taxon>
        <taxon>Bryopsida</taxon>
        <taxon>Funariidae</taxon>
        <taxon>Funariales</taxon>
        <taxon>Funariaceae</taxon>
        <taxon>Physcomitrium</taxon>
    </lineage>
</organism>
<dbReference type="AlphaFoldDB" id="A0A7I3Z7J7"/>
<accession>A0A7I3Z7J7</accession>
<protein>
    <submittedName>
        <fullName evidence="1">Uncharacterized protein</fullName>
    </submittedName>
</protein>
<dbReference type="Proteomes" id="UP000006727">
    <property type="component" value="Chromosome 13"/>
</dbReference>
<proteinExistence type="predicted"/>
<reference evidence="1 2" key="1">
    <citation type="journal article" date="2008" name="Science">
        <title>The Physcomitrella genome reveals evolutionary insights into the conquest of land by plants.</title>
        <authorList>
            <person name="Rensing S."/>
            <person name="Lang D."/>
            <person name="Zimmer A."/>
            <person name="Terry A."/>
            <person name="Salamov A."/>
            <person name="Shapiro H."/>
            <person name="Nishiyama T."/>
            <person name="Perroud P.-F."/>
            <person name="Lindquist E."/>
            <person name="Kamisugi Y."/>
            <person name="Tanahashi T."/>
            <person name="Sakakibara K."/>
            <person name="Fujita T."/>
            <person name="Oishi K."/>
            <person name="Shin-I T."/>
            <person name="Kuroki Y."/>
            <person name="Toyoda A."/>
            <person name="Suzuki Y."/>
            <person name="Hashimoto A."/>
            <person name="Yamaguchi K."/>
            <person name="Sugano A."/>
            <person name="Kohara Y."/>
            <person name="Fujiyama A."/>
            <person name="Anterola A."/>
            <person name="Aoki S."/>
            <person name="Ashton N."/>
            <person name="Barbazuk W.B."/>
            <person name="Barker E."/>
            <person name="Bennetzen J."/>
            <person name="Bezanilla M."/>
            <person name="Blankenship R."/>
            <person name="Cho S.H."/>
            <person name="Dutcher S."/>
            <person name="Estelle M."/>
            <person name="Fawcett J.A."/>
            <person name="Gundlach H."/>
            <person name="Hanada K."/>
            <person name="Heyl A."/>
            <person name="Hicks K.A."/>
            <person name="Hugh J."/>
            <person name="Lohr M."/>
            <person name="Mayer K."/>
            <person name="Melkozernov A."/>
            <person name="Murata T."/>
            <person name="Nelson D."/>
            <person name="Pils B."/>
            <person name="Prigge M."/>
            <person name="Reiss B."/>
            <person name="Renner T."/>
            <person name="Rombauts S."/>
            <person name="Rushton P."/>
            <person name="Sanderfoot A."/>
            <person name="Schween G."/>
            <person name="Shiu S.-H."/>
            <person name="Stueber K."/>
            <person name="Theodoulou F.L."/>
            <person name="Tu H."/>
            <person name="Van de Peer Y."/>
            <person name="Verrier P.J."/>
            <person name="Waters E."/>
            <person name="Wood A."/>
            <person name="Yang L."/>
            <person name="Cove D."/>
            <person name="Cuming A."/>
            <person name="Hasebe M."/>
            <person name="Lucas S."/>
            <person name="Mishler D.B."/>
            <person name="Reski R."/>
            <person name="Grigoriev I."/>
            <person name="Quatrano R.S."/>
            <person name="Boore J.L."/>
        </authorList>
    </citation>
    <scope>NUCLEOTIDE SEQUENCE [LARGE SCALE GENOMIC DNA]</scope>
    <source>
        <strain evidence="1 2">cv. Gransden 2004</strain>
    </source>
</reference>